<comment type="similarity">
    <text evidence="1">Belongs to the bacterial ribosomal protein bL27 family.</text>
</comment>
<protein>
    <recommendedName>
        <fullName evidence="4">Large ribosomal subunit protein bL27</fullName>
    </recommendedName>
    <alternativeName>
        <fullName evidence="5">50S ribosomal protein L27</fullName>
    </alternativeName>
</protein>
<evidence type="ECO:0000256" key="5">
    <source>
        <dbReference type="ARBA" id="ARBA00035477"/>
    </source>
</evidence>
<sequence length="90" mass="9964">MAHTKATGSTSNLRDSQPKYLGVKLFAGERAKVGSIIVRQRGTKFFPGENVRAGRDFTLYAVKDGTVKFSTKRKTRFDGKKRLVSVVSVL</sequence>
<evidence type="ECO:0000313" key="7">
    <source>
        <dbReference type="Proteomes" id="UP000034201"/>
    </source>
</evidence>
<dbReference type="PROSITE" id="PS00831">
    <property type="entry name" value="RIBOSOMAL_L27"/>
    <property type="match status" value="1"/>
</dbReference>
<dbReference type="SUPFAM" id="SSF110324">
    <property type="entry name" value="Ribosomal L27 protein-like"/>
    <property type="match status" value="1"/>
</dbReference>
<dbReference type="GO" id="GO:0022625">
    <property type="term" value="C:cytosolic large ribosomal subunit"/>
    <property type="evidence" value="ECO:0007669"/>
    <property type="project" value="TreeGrafter"/>
</dbReference>
<dbReference type="PANTHER" id="PTHR15893">
    <property type="entry name" value="RIBOSOMAL PROTEIN L27"/>
    <property type="match status" value="1"/>
</dbReference>
<dbReference type="Gene3D" id="2.40.50.100">
    <property type="match status" value="1"/>
</dbReference>
<dbReference type="GO" id="GO:0003735">
    <property type="term" value="F:structural constituent of ribosome"/>
    <property type="evidence" value="ECO:0007669"/>
    <property type="project" value="InterPro"/>
</dbReference>
<dbReference type="EMBL" id="LCQQ01000015">
    <property type="protein sequence ID" value="KKW21081.1"/>
    <property type="molecule type" value="Genomic_DNA"/>
</dbReference>
<dbReference type="InterPro" id="IPR001684">
    <property type="entry name" value="Ribosomal_bL27"/>
</dbReference>
<organism evidence="6 7">
    <name type="scientific">Candidatus Adlerbacteria bacterium GW2011_GWC1_50_9</name>
    <dbReference type="NCBI Taxonomy" id="1618608"/>
    <lineage>
        <taxon>Bacteria</taxon>
        <taxon>Candidatus Adleribacteriota</taxon>
    </lineage>
</organism>
<evidence type="ECO:0000256" key="3">
    <source>
        <dbReference type="ARBA" id="ARBA00023274"/>
    </source>
</evidence>
<dbReference type="NCBIfam" id="TIGR00062">
    <property type="entry name" value="L27"/>
    <property type="match status" value="1"/>
</dbReference>
<accession>A0A0G1WQK3</accession>
<dbReference type="InterPro" id="IPR018261">
    <property type="entry name" value="Ribosomal_bL27_CS"/>
</dbReference>
<keyword evidence="3" id="KW-0687">Ribonucleoprotein</keyword>
<dbReference type="Proteomes" id="UP000034201">
    <property type="component" value="Unassembled WGS sequence"/>
</dbReference>
<evidence type="ECO:0000313" key="6">
    <source>
        <dbReference type="EMBL" id="KKW21081.1"/>
    </source>
</evidence>
<keyword evidence="2 6" id="KW-0689">Ribosomal protein</keyword>
<evidence type="ECO:0000256" key="4">
    <source>
        <dbReference type="ARBA" id="ARBA00035175"/>
    </source>
</evidence>
<evidence type="ECO:0000256" key="1">
    <source>
        <dbReference type="ARBA" id="ARBA00010797"/>
    </source>
</evidence>
<proteinExistence type="inferred from homology"/>
<dbReference type="GO" id="GO:0006412">
    <property type="term" value="P:translation"/>
    <property type="evidence" value="ECO:0007669"/>
    <property type="project" value="InterPro"/>
</dbReference>
<name>A0A0G1WQK3_9BACT</name>
<gene>
    <name evidence="6" type="ORF">UY61_C0015G0006</name>
</gene>
<dbReference type="PANTHER" id="PTHR15893:SF0">
    <property type="entry name" value="LARGE RIBOSOMAL SUBUNIT PROTEIN BL27M"/>
    <property type="match status" value="1"/>
</dbReference>
<evidence type="ECO:0000256" key="2">
    <source>
        <dbReference type="ARBA" id="ARBA00022980"/>
    </source>
</evidence>
<dbReference type="AlphaFoldDB" id="A0A0G1WQK3"/>
<dbReference type="PATRIC" id="fig|1618608.3.peg.252"/>
<dbReference type="PRINTS" id="PR00063">
    <property type="entry name" value="RIBOSOMALL27"/>
</dbReference>
<reference evidence="6 7" key="1">
    <citation type="journal article" date="2015" name="Nature">
        <title>rRNA introns, odd ribosomes, and small enigmatic genomes across a large radiation of phyla.</title>
        <authorList>
            <person name="Brown C.T."/>
            <person name="Hug L.A."/>
            <person name="Thomas B.C."/>
            <person name="Sharon I."/>
            <person name="Castelle C.J."/>
            <person name="Singh A."/>
            <person name="Wilkins M.J."/>
            <person name="Williams K.H."/>
            <person name="Banfield J.F."/>
        </authorList>
    </citation>
    <scope>NUCLEOTIDE SEQUENCE [LARGE SCALE GENOMIC DNA]</scope>
</reference>
<dbReference type="Pfam" id="PF01016">
    <property type="entry name" value="Ribosomal_L27"/>
    <property type="match status" value="1"/>
</dbReference>
<dbReference type="FunFam" id="2.40.50.100:FF:000060">
    <property type="entry name" value="Apicoplast ribosomal protein L27"/>
    <property type="match status" value="1"/>
</dbReference>
<comment type="caution">
    <text evidence="6">The sequence shown here is derived from an EMBL/GenBank/DDBJ whole genome shotgun (WGS) entry which is preliminary data.</text>
</comment>